<evidence type="ECO:0000313" key="2">
    <source>
        <dbReference type="EMBL" id="GEX33755.1"/>
    </source>
</evidence>
<reference evidence="2" key="1">
    <citation type="journal article" date="2019" name="Sci. Rep.">
        <title>Draft genome of Tanacetum cinerariifolium, the natural source of mosquito coil.</title>
        <authorList>
            <person name="Yamashiro T."/>
            <person name="Shiraishi A."/>
            <person name="Satake H."/>
            <person name="Nakayama K."/>
        </authorList>
    </citation>
    <scope>NUCLEOTIDE SEQUENCE</scope>
</reference>
<protein>
    <submittedName>
        <fullName evidence="2">Uncharacterized protein</fullName>
    </submittedName>
</protein>
<accession>A0A699H4I9</accession>
<gene>
    <name evidence="2" type="ORF">Tci_305730</name>
</gene>
<evidence type="ECO:0000256" key="1">
    <source>
        <dbReference type="SAM" id="MobiDB-lite"/>
    </source>
</evidence>
<name>A0A699H4I9_TANCI</name>
<dbReference type="EMBL" id="BKCJ010102484">
    <property type="protein sequence ID" value="GEX33755.1"/>
    <property type="molecule type" value="Genomic_DNA"/>
</dbReference>
<dbReference type="AlphaFoldDB" id="A0A699H4I9"/>
<organism evidence="2">
    <name type="scientific">Tanacetum cinerariifolium</name>
    <name type="common">Dalmatian daisy</name>
    <name type="synonym">Chrysanthemum cinerariifolium</name>
    <dbReference type="NCBI Taxonomy" id="118510"/>
    <lineage>
        <taxon>Eukaryota</taxon>
        <taxon>Viridiplantae</taxon>
        <taxon>Streptophyta</taxon>
        <taxon>Embryophyta</taxon>
        <taxon>Tracheophyta</taxon>
        <taxon>Spermatophyta</taxon>
        <taxon>Magnoliopsida</taxon>
        <taxon>eudicotyledons</taxon>
        <taxon>Gunneridae</taxon>
        <taxon>Pentapetalae</taxon>
        <taxon>asterids</taxon>
        <taxon>campanulids</taxon>
        <taxon>Asterales</taxon>
        <taxon>Asteraceae</taxon>
        <taxon>Asteroideae</taxon>
        <taxon>Anthemideae</taxon>
        <taxon>Anthemidinae</taxon>
        <taxon>Tanacetum</taxon>
    </lineage>
</organism>
<feature type="compositionally biased region" description="Low complexity" evidence="1">
    <location>
        <begin position="142"/>
        <end position="157"/>
    </location>
</feature>
<sequence length="379" mass="42243">MHVYSSFMTPEEVKSIAKEYGIPIDLHPREPPSTMMMNTLSVNAIASGVRISKGTVLKNNEVIVQHTAQPLPVRTLIPAKSDFQRVVEHDDERVLATKRKSSFGTHHSASPITTVTLGNVNAKAKGSNQALHSTEHVDEETVNTSHNNNNNENEVNSPYFASSPHSKASFHSEHSLHFEHSLHSKRNTDIHSGHILSSSFGGLGLHTFSRQNIVGSGGGSFSFPFAFDVLYFVSRLLIFSYAEKLVAIEREKDALLYKSRGQEEQIKKLKEAIAAETCSLFEAERSVDQLKGDLERLTRLLASDEYKKILSKPFNQAIVVGWSKGIKVGRTEEDAQSILTTADNYDLGCQPTFMSAFDELFTKSYHYVEKLVESFRLSL</sequence>
<comment type="caution">
    <text evidence="2">The sequence shown here is derived from an EMBL/GenBank/DDBJ whole genome shotgun (WGS) entry which is preliminary data.</text>
</comment>
<feature type="region of interest" description="Disordered" evidence="1">
    <location>
        <begin position="130"/>
        <end position="165"/>
    </location>
</feature>
<proteinExistence type="predicted"/>